<dbReference type="AlphaFoldDB" id="S6B5S5"/>
<keyword evidence="3" id="KW-1185">Reference proteome</keyword>
<accession>S6B5S5</accession>
<dbReference type="PANTHER" id="PTHR35271">
    <property type="entry name" value="ABC TRANSPORTER, SUBSTRATE-BINDING LIPOPROTEIN-RELATED"/>
    <property type="match status" value="1"/>
</dbReference>
<feature type="signal peptide" evidence="1">
    <location>
        <begin position="1"/>
        <end position="23"/>
    </location>
</feature>
<dbReference type="RefSeq" id="WP_009205083.1">
    <property type="nucleotide sequence ID" value="NC_022357.1"/>
</dbReference>
<evidence type="ECO:0000313" key="2">
    <source>
        <dbReference type="EMBL" id="BAN35887.1"/>
    </source>
</evidence>
<organism evidence="2 3">
    <name type="scientific">Sulfuricella denitrificans (strain DSM 22764 / NBRC 105220 / skB26)</name>
    <dbReference type="NCBI Taxonomy" id="1163617"/>
    <lineage>
        <taxon>Bacteria</taxon>
        <taxon>Pseudomonadati</taxon>
        <taxon>Pseudomonadota</taxon>
        <taxon>Betaproteobacteria</taxon>
        <taxon>Nitrosomonadales</taxon>
        <taxon>Sulfuricellaceae</taxon>
        <taxon>Sulfuricella</taxon>
    </lineage>
</organism>
<evidence type="ECO:0000313" key="3">
    <source>
        <dbReference type="Proteomes" id="UP000015559"/>
    </source>
</evidence>
<dbReference type="STRING" id="1163617.SCD_n02076"/>
<protein>
    <submittedName>
        <fullName evidence="2">ABC transporter substrate-binding protein</fullName>
    </submittedName>
</protein>
<keyword evidence="1" id="KW-0732">Signal</keyword>
<dbReference type="HOGENOM" id="CLU_058196_4_1_4"/>
<dbReference type="Gene3D" id="3.40.50.2300">
    <property type="match status" value="1"/>
</dbReference>
<gene>
    <name evidence="2" type="ORF">SCD_n02076</name>
</gene>
<dbReference type="Proteomes" id="UP000015559">
    <property type="component" value="Chromosome"/>
</dbReference>
<dbReference type="PANTHER" id="PTHR35271:SF1">
    <property type="entry name" value="ABC TRANSPORTER, SUBSTRATE-BINDING LIPOPROTEIN"/>
    <property type="match status" value="1"/>
</dbReference>
<name>S6B5S5_SULDS</name>
<proteinExistence type="predicted"/>
<feature type="chain" id="PRO_5004546067" evidence="1">
    <location>
        <begin position="24"/>
        <end position="315"/>
    </location>
</feature>
<dbReference type="OrthoDB" id="9178917at2"/>
<dbReference type="Pfam" id="PF04392">
    <property type="entry name" value="ABC_sub_bind"/>
    <property type="match status" value="1"/>
</dbReference>
<dbReference type="eggNOG" id="COG2984">
    <property type="taxonomic scope" value="Bacteria"/>
</dbReference>
<sequence length="315" mass="33478">MYYLRVLSALCLSLAMLCLPLTAAALDGVTVVLSEEGGAYAQVADKLRAVLSRNGGTVSLPVKVISLMEGASLRAEQGQVLVAVGTEAMDELAKKKLPQPILNVLVPRAAFEKTARQSGRLGDPRNFSAIYLDQPWARQFALIRHALPGRIKVGIMLAPNSSELATALSAAAKAAGFVAITETVDGEADLLPSLKRLLGECDVLLSVPDPLIYNRNTVQSILLTSYRHQVPLIGFSPSYVKAGAIAAVFSVPEQIGQQAAEVIQRLAADRRLSLPQPPRYFSVGVNAQVARSLGISLDDEASLNNKLKGASEGEP</sequence>
<evidence type="ECO:0000256" key="1">
    <source>
        <dbReference type="SAM" id="SignalP"/>
    </source>
</evidence>
<dbReference type="InterPro" id="IPR007487">
    <property type="entry name" value="ABC_transpt-TYRBP-like"/>
</dbReference>
<dbReference type="EMBL" id="AP013066">
    <property type="protein sequence ID" value="BAN35887.1"/>
    <property type="molecule type" value="Genomic_DNA"/>
</dbReference>
<dbReference type="KEGG" id="sdr:SCD_n02076"/>
<reference evidence="2 3" key="1">
    <citation type="journal article" date="2012" name="Appl. Environ. Microbiol.">
        <title>Draft genome sequence of a psychrotolerant sulfur-oxidizing bacterium, Sulfuricella denitrificans skB26, and proteomic insights into cold adaptation.</title>
        <authorList>
            <person name="Watanabe T."/>
            <person name="Kojima H."/>
            <person name="Fukui M."/>
        </authorList>
    </citation>
    <scope>NUCLEOTIDE SEQUENCE [LARGE SCALE GENOMIC DNA]</scope>
    <source>
        <strain evidence="3">skB26</strain>
    </source>
</reference>